<dbReference type="GO" id="GO:0009055">
    <property type="term" value="F:electron transfer activity"/>
    <property type="evidence" value="ECO:0007669"/>
    <property type="project" value="InterPro"/>
</dbReference>
<dbReference type="GeneID" id="29070194"/>
<evidence type="ECO:0000256" key="7">
    <source>
        <dbReference type="ARBA" id="ARBA00023136"/>
    </source>
</evidence>
<comment type="similarity">
    <text evidence="10">Belongs to the PetL family.</text>
</comment>
<comment type="function">
    <text evidence="8 10">Component of the cytochrome b6-f complex, which mediates electron transfer between photosystem II (PSII) and photosystem I (PSI), cyclic electron flow around PSI, and state transitions. PetL is important for photoautotrophic growth as well as for electron transfer efficiency and stability of the cytochrome b6-f complex.</text>
</comment>
<evidence type="ECO:0000256" key="10">
    <source>
        <dbReference type="HAMAP-Rule" id="MF_00433"/>
    </source>
</evidence>
<protein>
    <recommendedName>
        <fullName evidence="10">Cytochrome b6-f complex subunit 6</fullName>
    </recommendedName>
    <alternativeName>
        <fullName evidence="10">Cytochrome b6-f complex subunit PetL</fullName>
    </alternativeName>
    <alternativeName>
        <fullName evidence="10">Cytochrome b6-f complex subunit VI</fullName>
    </alternativeName>
</protein>
<dbReference type="EMBL" id="KX284726">
    <property type="protein sequence ID" value="AOM67692.1"/>
    <property type="molecule type" value="Genomic_DNA"/>
</dbReference>
<keyword evidence="2 10" id="KW-0813">Transport</keyword>
<evidence type="ECO:0000313" key="11">
    <source>
        <dbReference type="EMBL" id="AOM67692.1"/>
    </source>
</evidence>
<keyword evidence="6 10" id="KW-0793">Thylakoid</keyword>
<dbReference type="Pfam" id="PF05115">
    <property type="entry name" value="PetL"/>
    <property type="match status" value="1"/>
</dbReference>
<keyword evidence="11" id="KW-0934">Plastid</keyword>
<dbReference type="GO" id="GO:0009512">
    <property type="term" value="C:cytochrome b6f complex"/>
    <property type="evidence" value="ECO:0007669"/>
    <property type="project" value="InterPro"/>
</dbReference>
<name>A0A1C9CH58_PALPL</name>
<evidence type="ECO:0000256" key="6">
    <source>
        <dbReference type="ARBA" id="ARBA00023078"/>
    </source>
</evidence>
<dbReference type="SUPFAM" id="SSF103436">
    <property type="entry name" value="PetL subunit of the cytochrome b6f complex"/>
    <property type="match status" value="1"/>
</dbReference>
<proteinExistence type="inferred from homology"/>
<keyword evidence="4 10" id="KW-0249">Electron transport</keyword>
<dbReference type="GO" id="GO:0042651">
    <property type="term" value="C:thylakoid membrane"/>
    <property type="evidence" value="ECO:0007669"/>
    <property type="project" value="UniProtKB-UniRule"/>
</dbReference>
<evidence type="ECO:0000256" key="8">
    <source>
        <dbReference type="ARBA" id="ARBA00025197"/>
    </source>
</evidence>
<dbReference type="RefSeq" id="YP_009294252.1">
    <property type="nucleotide sequence ID" value="NC_031147.1"/>
</dbReference>
<reference evidence="11" key="1">
    <citation type="journal article" date="2018" name="PLoS ONE">
        <title>Plastid genome analysis of three Nemaliophycidae red algal species suggests environmental adaptation for iron limited habitats.</title>
        <authorList>
            <person name="Cho C.H."/>
            <person name="Choi J.W."/>
            <person name="Lam D.W."/>
            <person name="Kim K.M."/>
            <person name="Yoon H.S."/>
        </authorList>
    </citation>
    <scope>NUCLEOTIDE SEQUENCE</scope>
</reference>
<accession>A0A1C9CH58</accession>
<evidence type="ECO:0000256" key="9">
    <source>
        <dbReference type="ARBA" id="ARBA00025834"/>
    </source>
</evidence>
<evidence type="ECO:0000256" key="1">
    <source>
        <dbReference type="ARBA" id="ARBA00004167"/>
    </source>
</evidence>
<gene>
    <name evidence="10 11" type="primary">petL</name>
    <name evidence="11" type="ORF">Palma_060</name>
</gene>
<keyword evidence="3 10" id="KW-0812">Transmembrane</keyword>
<geneLocation type="plastid" evidence="11"/>
<comment type="subunit">
    <text evidence="9 10">The 4 large subunits of the cytochrome b6-f complex are cytochrome b6, subunit IV (17 kDa polypeptide, PetD), cytochrome f and the Rieske protein, while the 4 small subunits are PetG, PetL, PetM and PetN. The complex functions as a dimer.</text>
</comment>
<keyword evidence="10" id="KW-0602">Photosynthesis</keyword>
<dbReference type="AlphaFoldDB" id="A0A1C9CH58"/>
<keyword evidence="5 10" id="KW-1133">Transmembrane helix</keyword>
<organism evidence="11">
    <name type="scientific">Palmaria palmata</name>
    <name type="common">Dulse</name>
    <name type="synonym">Rhodymenia palmata</name>
    <dbReference type="NCBI Taxonomy" id="2822"/>
    <lineage>
        <taxon>Eukaryota</taxon>
        <taxon>Rhodophyta</taxon>
        <taxon>Florideophyceae</taxon>
        <taxon>Nemaliophycidae</taxon>
        <taxon>Palmariales</taxon>
        <taxon>Palmariaceae</taxon>
        <taxon>Palmaria</taxon>
    </lineage>
</organism>
<evidence type="ECO:0000256" key="5">
    <source>
        <dbReference type="ARBA" id="ARBA00022989"/>
    </source>
</evidence>
<feature type="transmembrane region" description="Helical" evidence="10">
    <location>
        <begin position="7"/>
        <end position="28"/>
    </location>
</feature>
<evidence type="ECO:0000256" key="4">
    <source>
        <dbReference type="ARBA" id="ARBA00022982"/>
    </source>
</evidence>
<evidence type="ECO:0000256" key="2">
    <source>
        <dbReference type="ARBA" id="ARBA00022448"/>
    </source>
</evidence>
<comment type="subcellular location">
    <subcellularLocation>
        <location evidence="10">Cellular thylakoid membrane</location>
        <topology evidence="10">Single-pass membrane protein</topology>
    </subcellularLocation>
    <subcellularLocation>
        <location evidence="1">Membrane</location>
        <topology evidence="1">Single-pass membrane protein</topology>
    </subcellularLocation>
</comment>
<dbReference type="InterPro" id="IPR007802">
    <property type="entry name" value="Cyt_b6/f_cplx_su6"/>
</dbReference>
<evidence type="ECO:0000256" key="3">
    <source>
        <dbReference type="ARBA" id="ARBA00022692"/>
    </source>
</evidence>
<dbReference type="HAMAP" id="MF_00433">
    <property type="entry name" value="Cytb6_f_PetL"/>
    <property type="match status" value="1"/>
</dbReference>
<keyword evidence="7 10" id="KW-0472">Membrane</keyword>
<dbReference type="GO" id="GO:0015979">
    <property type="term" value="P:photosynthesis"/>
    <property type="evidence" value="ECO:0007669"/>
    <property type="project" value="UniProtKB-KW"/>
</dbReference>
<sequence>MSIFISYIIFLTLFMGLALGLFFSLQAIELI</sequence>